<dbReference type="SUPFAM" id="SSF101874">
    <property type="entry name" value="YceI-like"/>
    <property type="match status" value="1"/>
</dbReference>
<feature type="domain" description="Lipid/polyisoprenoid-binding YceI-like" evidence="2">
    <location>
        <begin position="27"/>
        <end position="192"/>
    </location>
</feature>
<proteinExistence type="predicted"/>
<evidence type="ECO:0000313" key="4">
    <source>
        <dbReference type="Proteomes" id="UP000742786"/>
    </source>
</evidence>
<dbReference type="AlphaFoldDB" id="A0A916J768"/>
<dbReference type="Gene3D" id="2.40.128.110">
    <property type="entry name" value="Lipid/polyisoprenoid-binding, YceI-like"/>
    <property type="match status" value="1"/>
</dbReference>
<organism evidence="3 4">
    <name type="scientific">Georgfuchsia toluolica</name>
    <dbReference type="NCBI Taxonomy" id="424218"/>
    <lineage>
        <taxon>Bacteria</taxon>
        <taxon>Pseudomonadati</taxon>
        <taxon>Pseudomonadota</taxon>
        <taxon>Betaproteobacteria</taxon>
        <taxon>Nitrosomonadales</taxon>
        <taxon>Sterolibacteriaceae</taxon>
        <taxon>Georgfuchsia</taxon>
    </lineage>
</organism>
<feature type="signal peptide" evidence="1">
    <location>
        <begin position="1"/>
        <end position="23"/>
    </location>
</feature>
<dbReference type="InterPro" id="IPR007372">
    <property type="entry name" value="Lipid/polyisoprenoid-bd_YceI"/>
</dbReference>
<protein>
    <recommendedName>
        <fullName evidence="2">Lipid/polyisoprenoid-binding YceI-like domain-containing protein</fullName>
    </recommendedName>
</protein>
<sequence length="195" mass="21184">MKKLFSTIALSAALITSVAPAFAAPVTYNLDPSHTYPSFEADHMGGLSTWRGKFTRSSGTVVLDVENKTGTVEVNIDTGSIDFGMAKLNEHAKSEEMFDVAKYPTATYKGRFTKFDGNKPAVIVGDLTLHGVTKPVTLQINQFLCKPHPMLKKEACGADALATLNRKDFGIAYGEGYGFKMDVTLRIQVEGLRAD</sequence>
<evidence type="ECO:0000259" key="2">
    <source>
        <dbReference type="SMART" id="SM00867"/>
    </source>
</evidence>
<reference evidence="3" key="1">
    <citation type="submission" date="2021-04" db="EMBL/GenBank/DDBJ databases">
        <authorList>
            <person name="Hornung B."/>
        </authorList>
    </citation>
    <scope>NUCLEOTIDE SEQUENCE</scope>
    <source>
        <strain evidence="3">G5G6</strain>
    </source>
</reference>
<dbReference type="PANTHER" id="PTHR34406">
    <property type="entry name" value="PROTEIN YCEI"/>
    <property type="match status" value="1"/>
</dbReference>
<name>A0A916J768_9PROT</name>
<keyword evidence="4" id="KW-1185">Reference proteome</keyword>
<dbReference type="Proteomes" id="UP000742786">
    <property type="component" value="Unassembled WGS sequence"/>
</dbReference>
<evidence type="ECO:0000313" key="3">
    <source>
        <dbReference type="EMBL" id="CAG4885275.1"/>
    </source>
</evidence>
<keyword evidence="1" id="KW-0732">Signal</keyword>
<dbReference type="EMBL" id="CAJQUM010000001">
    <property type="protein sequence ID" value="CAG4885275.1"/>
    <property type="molecule type" value="Genomic_DNA"/>
</dbReference>
<evidence type="ECO:0000256" key="1">
    <source>
        <dbReference type="SAM" id="SignalP"/>
    </source>
</evidence>
<feature type="chain" id="PRO_5037756662" description="Lipid/polyisoprenoid-binding YceI-like domain-containing protein" evidence="1">
    <location>
        <begin position="24"/>
        <end position="195"/>
    </location>
</feature>
<dbReference type="SMART" id="SM00867">
    <property type="entry name" value="YceI"/>
    <property type="match status" value="1"/>
</dbReference>
<dbReference type="PANTHER" id="PTHR34406:SF1">
    <property type="entry name" value="PROTEIN YCEI"/>
    <property type="match status" value="1"/>
</dbReference>
<dbReference type="InterPro" id="IPR036761">
    <property type="entry name" value="TTHA0802/YceI-like_sf"/>
</dbReference>
<dbReference type="RefSeq" id="WP_220637033.1">
    <property type="nucleotide sequence ID" value="NZ_CAJQUM010000001.1"/>
</dbReference>
<dbReference type="Pfam" id="PF04264">
    <property type="entry name" value="YceI"/>
    <property type="match status" value="1"/>
</dbReference>
<accession>A0A916J768</accession>
<gene>
    <name evidence="3" type="ORF">GTOL_13158</name>
</gene>
<comment type="caution">
    <text evidence="3">The sequence shown here is derived from an EMBL/GenBank/DDBJ whole genome shotgun (WGS) entry which is preliminary data.</text>
</comment>